<evidence type="ECO:0000313" key="4">
    <source>
        <dbReference type="Proteomes" id="UP000291144"/>
    </source>
</evidence>
<dbReference type="Gene3D" id="2.60.120.10">
    <property type="entry name" value="Jelly Rolls"/>
    <property type="match status" value="1"/>
</dbReference>
<protein>
    <submittedName>
        <fullName evidence="3">XRE family transcriptional regulator</fullName>
    </submittedName>
</protein>
<keyword evidence="4" id="KW-1185">Reference proteome</keyword>
<organism evidence="3 4">
    <name type="scientific">Kribbella pittospori</name>
    <dbReference type="NCBI Taxonomy" id="722689"/>
    <lineage>
        <taxon>Bacteria</taxon>
        <taxon>Bacillati</taxon>
        <taxon>Actinomycetota</taxon>
        <taxon>Actinomycetes</taxon>
        <taxon>Propionibacteriales</taxon>
        <taxon>Kribbellaceae</taxon>
        <taxon>Kribbella</taxon>
    </lineage>
</organism>
<dbReference type="SMART" id="SM00530">
    <property type="entry name" value="HTH_XRE"/>
    <property type="match status" value="1"/>
</dbReference>
<dbReference type="GO" id="GO:0003677">
    <property type="term" value="F:DNA binding"/>
    <property type="evidence" value="ECO:0007669"/>
    <property type="project" value="UniProtKB-KW"/>
</dbReference>
<dbReference type="OrthoDB" id="73827at2"/>
<dbReference type="CDD" id="cd00093">
    <property type="entry name" value="HTH_XRE"/>
    <property type="match status" value="1"/>
</dbReference>
<dbReference type="Gene3D" id="1.10.260.40">
    <property type="entry name" value="lambda repressor-like DNA-binding domains"/>
    <property type="match status" value="1"/>
</dbReference>
<accession>A0A4R0KEM6</accession>
<sequence length="187" mass="20154">MIDELSASLAATVQAARVAQDLSVNALADRSGVSRAMIGKIERGEAQPTAVLLGRLSGALGMTLSELVARAENTGDLLRRAADQPVWTDPMTGYRRRAVSPITDGPLELVEVELPPGASVSYPADAYIFKYQQLWILDGHLRFHEGPVIHDLLTGDCLQLGPPTPTKFHNPATDPCRYLVALVKGRS</sequence>
<dbReference type="InterPro" id="IPR011051">
    <property type="entry name" value="RmlC_Cupin_sf"/>
</dbReference>
<comment type="caution">
    <text evidence="3">The sequence shown here is derived from an EMBL/GenBank/DDBJ whole genome shotgun (WGS) entry which is preliminary data.</text>
</comment>
<dbReference type="SUPFAM" id="SSF51182">
    <property type="entry name" value="RmlC-like cupins"/>
    <property type="match status" value="1"/>
</dbReference>
<reference evidence="3 4" key="1">
    <citation type="submission" date="2019-02" db="EMBL/GenBank/DDBJ databases">
        <title>Kribbella capetownensis sp. nov. and Kribbella speibonae sp. nov., isolated from soil.</title>
        <authorList>
            <person name="Curtis S.M."/>
            <person name="Norton I."/>
            <person name="Everest G.J."/>
            <person name="Meyers P.R."/>
        </authorList>
    </citation>
    <scope>NUCLEOTIDE SEQUENCE [LARGE SCALE GENOMIC DNA]</scope>
    <source>
        <strain evidence="3 4">NRRL B-24813</strain>
    </source>
</reference>
<dbReference type="EMBL" id="SJKB01000008">
    <property type="protein sequence ID" value="TCC58841.1"/>
    <property type="molecule type" value="Genomic_DNA"/>
</dbReference>
<dbReference type="SUPFAM" id="SSF47413">
    <property type="entry name" value="lambda repressor-like DNA-binding domains"/>
    <property type="match status" value="1"/>
</dbReference>
<dbReference type="InterPro" id="IPR001387">
    <property type="entry name" value="Cro/C1-type_HTH"/>
</dbReference>
<dbReference type="Proteomes" id="UP000291144">
    <property type="component" value="Unassembled WGS sequence"/>
</dbReference>
<dbReference type="InterPro" id="IPR014710">
    <property type="entry name" value="RmlC-like_jellyroll"/>
</dbReference>
<dbReference type="AlphaFoldDB" id="A0A4R0KEM6"/>
<dbReference type="PANTHER" id="PTHR46797">
    <property type="entry name" value="HTH-TYPE TRANSCRIPTIONAL REGULATOR"/>
    <property type="match status" value="1"/>
</dbReference>
<dbReference type="InterPro" id="IPR050807">
    <property type="entry name" value="TransReg_Diox_bact_type"/>
</dbReference>
<dbReference type="InterPro" id="IPR010982">
    <property type="entry name" value="Lambda_DNA-bd_dom_sf"/>
</dbReference>
<dbReference type="Pfam" id="PF01381">
    <property type="entry name" value="HTH_3"/>
    <property type="match status" value="1"/>
</dbReference>
<dbReference type="CDD" id="cd02209">
    <property type="entry name" value="cupin_XRE_C"/>
    <property type="match status" value="1"/>
</dbReference>
<dbReference type="GO" id="GO:0005829">
    <property type="term" value="C:cytosol"/>
    <property type="evidence" value="ECO:0007669"/>
    <property type="project" value="TreeGrafter"/>
</dbReference>
<dbReference type="PROSITE" id="PS50943">
    <property type="entry name" value="HTH_CROC1"/>
    <property type="match status" value="1"/>
</dbReference>
<dbReference type="GO" id="GO:0003700">
    <property type="term" value="F:DNA-binding transcription factor activity"/>
    <property type="evidence" value="ECO:0007669"/>
    <property type="project" value="TreeGrafter"/>
</dbReference>
<dbReference type="RefSeq" id="WP_131361131.1">
    <property type="nucleotide sequence ID" value="NZ_SJKB01000008.1"/>
</dbReference>
<dbReference type="PANTHER" id="PTHR46797:SF10">
    <property type="entry name" value="BLR1115 PROTEIN"/>
    <property type="match status" value="1"/>
</dbReference>
<proteinExistence type="predicted"/>
<evidence type="ECO:0000259" key="2">
    <source>
        <dbReference type="PROSITE" id="PS50943"/>
    </source>
</evidence>
<keyword evidence="1" id="KW-0238">DNA-binding</keyword>
<name>A0A4R0KEM6_9ACTN</name>
<feature type="domain" description="HTH cro/C1-type" evidence="2">
    <location>
        <begin position="13"/>
        <end position="67"/>
    </location>
</feature>
<evidence type="ECO:0000256" key="1">
    <source>
        <dbReference type="ARBA" id="ARBA00023125"/>
    </source>
</evidence>
<gene>
    <name evidence="3" type="ORF">E0H73_26415</name>
</gene>
<evidence type="ECO:0000313" key="3">
    <source>
        <dbReference type="EMBL" id="TCC58841.1"/>
    </source>
</evidence>